<dbReference type="Pfam" id="PF04447">
    <property type="entry name" value="dATP-dGTP_PPHyd"/>
    <property type="match status" value="1"/>
</dbReference>
<reference evidence="2" key="1">
    <citation type="journal article" date="2015" name="Nature">
        <title>Complex archaea that bridge the gap between prokaryotes and eukaryotes.</title>
        <authorList>
            <person name="Spang A."/>
            <person name="Saw J.H."/>
            <person name="Jorgensen S.L."/>
            <person name="Zaremba-Niedzwiedzka K."/>
            <person name="Martijn J."/>
            <person name="Lind A.E."/>
            <person name="van Eijk R."/>
            <person name="Schleper C."/>
            <person name="Guy L."/>
            <person name="Ettema T.J."/>
        </authorList>
    </citation>
    <scope>NUCLEOTIDE SEQUENCE</scope>
</reference>
<evidence type="ECO:0000259" key="1">
    <source>
        <dbReference type="Pfam" id="PF04447"/>
    </source>
</evidence>
<accession>A0A0F9XH95</accession>
<feature type="domain" description="dATP/dGTP diphosphohydrolase MazZ" evidence="1">
    <location>
        <begin position="13"/>
        <end position="97"/>
    </location>
</feature>
<dbReference type="AlphaFoldDB" id="A0A0F9XH95"/>
<evidence type="ECO:0000313" key="2">
    <source>
        <dbReference type="EMBL" id="KKN98441.1"/>
    </source>
</evidence>
<protein>
    <recommendedName>
        <fullName evidence="1">dATP/dGTP diphosphohydrolase MazZ domain-containing protein</fullName>
    </recommendedName>
</protein>
<gene>
    <name evidence="2" type="ORF">LCGC14_0145430</name>
</gene>
<name>A0A0F9XH95_9ZZZZ</name>
<dbReference type="SUPFAM" id="SSF101386">
    <property type="entry name" value="all-alpha NTP pyrophosphatases"/>
    <property type="match status" value="1"/>
</dbReference>
<organism evidence="2">
    <name type="scientific">marine sediment metagenome</name>
    <dbReference type="NCBI Taxonomy" id="412755"/>
    <lineage>
        <taxon>unclassified sequences</taxon>
        <taxon>metagenomes</taxon>
        <taxon>ecological metagenomes</taxon>
    </lineage>
</organism>
<sequence length="98" mass="11352">MEKYAEFAIHAIHWARETFGGGKERIVPVVKHIHKEAEELLEHPLDPVEAADILILLLRHSDLVGYDLLEEAKKKLEINKKRKWGKPDSEGIIEHIRD</sequence>
<comment type="caution">
    <text evidence="2">The sequence shown here is derived from an EMBL/GenBank/DDBJ whole genome shotgun (WGS) entry which is preliminary data.</text>
</comment>
<dbReference type="EMBL" id="LAZR01000051">
    <property type="protein sequence ID" value="KKN98441.1"/>
    <property type="molecule type" value="Genomic_DNA"/>
</dbReference>
<dbReference type="InterPro" id="IPR007538">
    <property type="entry name" value="dATP/dGTP_dipphydrolase_MazZ"/>
</dbReference>
<proteinExistence type="predicted"/>